<evidence type="ECO:0000256" key="5">
    <source>
        <dbReference type="ARBA" id="ARBA00023014"/>
    </source>
</evidence>
<dbReference type="Proteomes" id="UP000184245">
    <property type="component" value="Unassembled WGS sequence"/>
</dbReference>
<dbReference type="InterPro" id="IPR036188">
    <property type="entry name" value="FAD/NAD-bd_sf"/>
</dbReference>
<dbReference type="RefSeq" id="WP_072853430.1">
    <property type="nucleotide sequence ID" value="NZ_FQVI01000019.1"/>
</dbReference>
<dbReference type="GO" id="GO:0016491">
    <property type="term" value="F:oxidoreductase activity"/>
    <property type="evidence" value="ECO:0007669"/>
    <property type="project" value="UniProtKB-KW"/>
</dbReference>
<evidence type="ECO:0000256" key="4">
    <source>
        <dbReference type="ARBA" id="ARBA00023004"/>
    </source>
</evidence>
<sequence length="485" mass="54131">MGYDTQYDVIVCGGGTSGVAAAIASARNGAKTLLIEKTGILGGQMSLSGPPGFAYARLFNPQGKRDIGGLVEETYQRLLKSGHALPEWRSKIREKAGYTFSYVDPEWWVYLIFEMMEEEGVDLLLDTLVVGVTKEENTVNGIIVENANGRNEMKAKRVIDCTGEGYVAIQAGCETACVSRDIIQPHTLAFTVDGVDWDKLLTYIRTNPDQFSFKQLIFPYEGANTREEVEDMYRKCYDIKELGEIMGFYELRDMALKNGDWHPYSGAGFFLTPREGGHIQAHFQHSSQVDHALPTDAWDLTRCNIECRKQNMIAWRFFKNYVPGFEHAYITKTCTELRLREGPRIVGEYILTRDDVEACRQFEDTIGKTSFKAGGYHVAAMDTLAVCVDGKTDMAFPKDGGSYDIPYRCLIPKTIDNLLAAGKSVSTDRPAYLRYLHQTMVTGQAAGTAAALSVKKGVTPRELQKDIKELQDNLVAQGAILFETR</sequence>
<organism evidence="6 7">
    <name type="scientific">Lactonifactor longoviformis DSM 17459</name>
    <dbReference type="NCBI Taxonomy" id="1122155"/>
    <lineage>
        <taxon>Bacteria</taxon>
        <taxon>Bacillati</taxon>
        <taxon>Bacillota</taxon>
        <taxon>Clostridia</taxon>
        <taxon>Eubacteriales</taxon>
        <taxon>Clostridiaceae</taxon>
        <taxon>Lactonifactor</taxon>
    </lineage>
</organism>
<dbReference type="PANTHER" id="PTHR43498">
    <property type="entry name" value="FERREDOXIN:COB-COM HETERODISULFIDE REDUCTASE SUBUNIT A"/>
    <property type="match status" value="1"/>
</dbReference>
<reference evidence="6 7" key="1">
    <citation type="submission" date="2016-11" db="EMBL/GenBank/DDBJ databases">
        <authorList>
            <person name="Jaros S."/>
            <person name="Januszkiewicz K."/>
            <person name="Wedrychowicz H."/>
        </authorList>
    </citation>
    <scope>NUCLEOTIDE SEQUENCE [LARGE SCALE GENOMIC DNA]</scope>
    <source>
        <strain evidence="6 7">DSM 17459</strain>
    </source>
</reference>
<keyword evidence="5" id="KW-0411">Iron-sulfur</keyword>
<protein>
    <submittedName>
        <fullName evidence="6">FAD dependent oxidoreductase</fullName>
    </submittedName>
</protein>
<keyword evidence="3" id="KW-0560">Oxidoreductase</keyword>
<evidence type="ECO:0000256" key="3">
    <source>
        <dbReference type="ARBA" id="ARBA00023002"/>
    </source>
</evidence>
<keyword evidence="7" id="KW-1185">Reference proteome</keyword>
<keyword evidence="4" id="KW-0408">Iron</keyword>
<dbReference type="STRING" id="1122155.SAMN02745158_03141"/>
<dbReference type="Gene3D" id="3.50.50.60">
    <property type="entry name" value="FAD/NAD(P)-binding domain"/>
    <property type="match status" value="1"/>
</dbReference>
<gene>
    <name evidence="6" type="ORF">SAMN02745158_03141</name>
</gene>
<dbReference type="EMBL" id="FQVI01000019">
    <property type="protein sequence ID" value="SHF27993.1"/>
    <property type="molecule type" value="Genomic_DNA"/>
</dbReference>
<evidence type="ECO:0000256" key="2">
    <source>
        <dbReference type="ARBA" id="ARBA00022723"/>
    </source>
</evidence>
<dbReference type="PANTHER" id="PTHR43498:SF1">
    <property type="entry name" value="COB--COM HETERODISULFIDE REDUCTASE IRON-SULFUR SUBUNIT A"/>
    <property type="match status" value="1"/>
</dbReference>
<dbReference type="Pfam" id="PF12831">
    <property type="entry name" value="FAD_oxidored"/>
    <property type="match status" value="1"/>
</dbReference>
<accession>A0A1M5ACJ4</accession>
<proteinExistence type="predicted"/>
<name>A0A1M5ACJ4_9CLOT</name>
<keyword evidence="2" id="KW-0479">Metal-binding</keyword>
<evidence type="ECO:0000313" key="7">
    <source>
        <dbReference type="Proteomes" id="UP000184245"/>
    </source>
</evidence>
<dbReference type="InterPro" id="IPR039650">
    <property type="entry name" value="HdrA-like"/>
</dbReference>
<evidence type="ECO:0000313" key="6">
    <source>
        <dbReference type="EMBL" id="SHF27993.1"/>
    </source>
</evidence>
<dbReference type="SUPFAM" id="SSF51905">
    <property type="entry name" value="FAD/NAD(P)-binding domain"/>
    <property type="match status" value="1"/>
</dbReference>
<dbReference type="GO" id="GO:0046872">
    <property type="term" value="F:metal ion binding"/>
    <property type="evidence" value="ECO:0007669"/>
    <property type="project" value="UniProtKB-KW"/>
</dbReference>
<evidence type="ECO:0000256" key="1">
    <source>
        <dbReference type="ARBA" id="ARBA00022485"/>
    </source>
</evidence>
<dbReference type="AlphaFoldDB" id="A0A1M5ACJ4"/>
<dbReference type="GO" id="GO:0051539">
    <property type="term" value="F:4 iron, 4 sulfur cluster binding"/>
    <property type="evidence" value="ECO:0007669"/>
    <property type="project" value="UniProtKB-KW"/>
</dbReference>
<dbReference type="OrthoDB" id="9759982at2"/>
<keyword evidence="1" id="KW-0004">4Fe-4S</keyword>